<comment type="caution">
    <text evidence="2">The sequence shown here is derived from an EMBL/GenBank/DDBJ whole genome shotgun (WGS) entry which is preliminary data.</text>
</comment>
<reference evidence="2 3" key="1">
    <citation type="journal article" date="2024" name="Nat. Commun.">
        <title>Phylogenomics reveals the evolutionary origins of lichenization in chlorophyte algae.</title>
        <authorList>
            <person name="Puginier C."/>
            <person name="Libourel C."/>
            <person name="Otte J."/>
            <person name="Skaloud P."/>
            <person name="Haon M."/>
            <person name="Grisel S."/>
            <person name="Petersen M."/>
            <person name="Berrin J.G."/>
            <person name="Delaux P.M."/>
            <person name="Dal Grande F."/>
            <person name="Keller J."/>
        </authorList>
    </citation>
    <scope>NUCLEOTIDE SEQUENCE [LARGE SCALE GENOMIC DNA]</scope>
    <source>
        <strain evidence="2 3">SAG 216-7</strain>
    </source>
</reference>
<keyword evidence="3" id="KW-1185">Reference proteome</keyword>
<feature type="compositionally biased region" description="Low complexity" evidence="1">
    <location>
        <begin position="221"/>
        <end position="235"/>
    </location>
</feature>
<dbReference type="Proteomes" id="UP001491310">
    <property type="component" value="Unassembled WGS sequence"/>
</dbReference>
<sequence length="235" mass="25740">MRRQALRANLVKGKKLTEQEVSQLPYKYWKERCRRIIPTAGDIVPALDLMMQKKWVDETGVSLITDATADAHRAALRIISSGRLSDPLPVEQMYYNRSKDPLKPDWITAAEEEGRAAVEHELSEEEERLLAANTLDALRFLDDSPTEPTSRRLRSDAAGPSQPEECGPSSSPAAAPARGGQPRKRRLPGSMQHGNPQPPKAARPQSVSPLRRSPRQSGQPAAAAAAVVTTQAQGI</sequence>
<evidence type="ECO:0000313" key="2">
    <source>
        <dbReference type="EMBL" id="KAK9901093.1"/>
    </source>
</evidence>
<feature type="compositionally biased region" description="Low complexity" evidence="1">
    <location>
        <begin position="167"/>
        <end position="180"/>
    </location>
</feature>
<evidence type="ECO:0000313" key="3">
    <source>
        <dbReference type="Proteomes" id="UP001491310"/>
    </source>
</evidence>
<name>A0ABR2YAI2_9CHLO</name>
<proteinExistence type="predicted"/>
<dbReference type="EMBL" id="JALJOT010000019">
    <property type="protein sequence ID" value="KAK9901093.1"/>
    <property type="molecule type" value="Genomic_DNA"/>
</dbReference>
<evidence type="ECO:0000256" key="1">
    <source>
        <dbReference type="SAM" id="MobiDB-lite"/>
    </source>
</evidence>
<protein>
    <submittedName>
        <fullName evidence="2">Uncharacterized protein</fullName>
    </submittedName>
</protein>
<accession>A0ABR2YAI2</accession>
<gene>
    <name evidence="2" type="ORF">WJX75_003809</name>
</gene>
<feature type="region of interest" description="Disordered" evidence="1">
    <location>
        <begin position="140"/>
        <end position="235"/>
    </location>
</feature>
<organism evidence="2 3">
    <name type="scientific">Coccomyxa subellipsoidea</name>
    <dbReference type="NCBI Taxonomy" id="248742"/>
    <lineage>
        <taxon>Eukaryota</taxon>
        <taxon>Viridiplantae</taxon>
        <taxon>Chlorophyta</taxon>
        <taxon>core chlorophytes</taxon>
        <taxon>Trebouxiophyceae</taxon>
        <taxon>Trebouxiophyceae incertae sedis</taxon>
        <taxon>Coccomyxaceae</taxon>
        <taxon>Coccomyxa</taxon>
    </lineage>
</organism>